<accession>A0A841T7A9</accession>
<dbReference type="Proteomes" id="UP000574133">
    <property type="component" value="Unassembled WGS sequence"/>
</dbReference>
<protein>
    <submittedName>
        <fullName evidence="2">Uncharacterized protein</fullName>
    </submittedName>
</protein>
<name>A0A841T7A9_9BACL</name>
<sequence>MDKEVRRYYQLKQKQKEIEQELAELRGQIMRHCEEQGVTDLEIGRYRVRIIAQDRREYDDQKLYAALPDSEVWRLISKADSSKISGLLKQNVLGEEVLRDTYTMKKVASLQVERK</sequence>
<evidence type="ECO:0000313" key="2">
    <source>
        <dbReference type="EMBL" id="MBB6675825.1"/>
    </source>
</evidence>
<reference evidence="2 3" key="1">
    <citation type="submission" date="2020-08" db="EMBL/GenBank/DDBJ databases">
        <title>Cohnella phylogeny.</title>
        <authorList>
            <person name="Dunlap C."/>
        </authorList>
    </citation>
    <scope>NUCLEOTIDE SEQUENCE [LARGE SCALE GENOMIC DNA]</scope>
    <source>
        <strain evidence="2 3">DSM 103658</strain>
    </source>
</reference>
<comment type="caution">
    <text evidence="2">The sequence shown here is derived from an EMBL/GenBank/DDBJ whole genome shotgun (WGS) entry which is preliminary data.</text>
</comment>
<dbReference type="EMBL" id="JACJVN010000005">
    <property type="protein sequence ID" value="MBB6675825.1"/>
    <property type="molecule type" value="Genomic_DNA"/>
</dbReference>
<dbReference type="RefSeq" id="WP_185177133.1">
    <property type="nucleotide sequence ID" value="NZ_CBCSEP010000025.1"/>
</dbReference>
<keyword evidence="1" id="KW-0175">Coiled coil</keyword>
<gene>
    <name evidence="2" type="ORF">H4Q31_00605</name>
</gene>
<evidence type="ECO:0000256" key="1">
    <source>
        <dbReference type="SAM" id="Coils"/>
    </source>
</evidence>
<organism evidence="2 3">
    <name type="scientific">Cohnella lubricantis</name>
    <dbReference type="NCBI Taxonomy" id="2163172"/>
    <lineage>
        <taxon>Bacteria</taxon>
        <taxon>Bacillati</taxon>
        <taxon>Bacillota</taxon>
        <taxon>Bacilli</taxon>
        <taxon>Bacillales</taxon>
        <taxon>Paenibacillaceae</taxon>
        <taxon>Cohnella</taxon>
    </lineage>
</organism>
<feature type="coiled-coil region" evidence="1">
    <location>
        <begin position="1"/>
        <end position="35"/>
    </location>
</feature>
<keyword evidence="3" id="KW-1185">Reference proteome</keyword>
<evidence type="ECO:0000313" key="3">
    <source>
        <dbReference type="Proteomes" id="UP000574133"/>
    </source>
</evidence>
<proteinExistence type="predicted"/>
<dbReference type="AlphaFoldDB" id="A0A841T7A9"/>